<comment type="similarity">
    <text evidence="5">Belongs to the 2-oxoadipate dioxygenase/decarboxylase family.</text>
</comment>
<dbReference type="InterPro" id="IPR047869">
    <property type="entry name" value="YdcJ_bac-like"/>
</dbReference>
<evidence type="ECO:0000256" key="4">
    <source>
        <dbReference type="ARBA" id="ARBA00023004"/>
    </source>
</evidence>
<evidence type="ECO:0000256" key="6">
    <source>
        <dbReference type="ARBA" id="ARBA00035023"/>
    </source>
</evidence>
<gene>
    <name evidence="9" type="ORF">BCR39DRAFT_183887</name>
</gene>
<evidence type="ECO:0000313" key="9">
    <source>
        <dbReference type="EMBL" id="ORY29000.1"/>
    </source>
</evidence>
<dbReference type="InParanoid" id="A0A1Y2B376"/>
<evidence type="ECO:0000256" key="1">
    <source>
        <dbReference type="ARBA" id="ARBA00001954"/>
    </source>
</evidence>
<dbReference type="STRING" id="71784.A0A1Y2B376"/>
<dbReference type="CDD" id="cd16348">
    <property type="entry name" value="VOC_YdcJ_like"/>
    <property type="match status" value="1"/>
</dbReference>
<dbReference type="InterPro" id="IPR009770">
    <property type="entry name" value="HGLS"/>
</dbReference>
<reference evidence="9 10" key="1">
    <citation type="submission" date="2016-07" db="EMBL/GenBank/DDBJ databases">
        <title>Pervasive Adenine N6-methylation of Active Genes in Fungi.</title>
        <authorList>
            <consortium name="DOE Joint Genome Institute"/>
            <person name="Mondo S.J."/>
            <person name="Dannebaum R.O."/>
            <person name="Kuo R.C."/>
            <person name="Labutti K."/>
            <person name="Haridas S."/>
            <person name="Kuo A."/>
            <person name="Salamov A."/>
            <person name="Ahrendt S.R."/>
            <person name="Lipzen A."/>
            <person name="Sullivan W."/>
            <person name="Andreopoulos W.B."/>
            <person name="Clum A."/>
            <person name="Lindquist E."/>
            <person name="Daum C."/>
            <person name="Ramamoorthy G.K."/>
            <person name="Gryganskyi A."/>
            <person name="Culley D."/>
            <person name="Magnuson J.K."/>
            <person name="James T.Y."/>
            <person name="O'Malley M.A."/>
            <person name="Stajich J.E."/>
            <person name="Spatafora J.W."/>
            <person name="Visel A."/>
            <person name="Grigoriev I.V."/>
        </authorList>
    </citation>
    <scope>NUCLEOTIDE SEQUENCE [LARGE SCALE GENOMIC DNA]</scope>
    <source>
        <strain evidence="9 10">68-887.2</strain>
    </source>
</reference>
<dbReference type="OrthoDB" id="8300246at2759"/>
<keyword evidence="3" id="KW-0560">Oxidoreductase</keyword>
<evidence type="ECO:0000256" key="2">
    <source>
        <dbReference type="ARBA" id="ARBA00022964"/>
    </source>
</evidence>
<dbReference type="Gene3D" id="3.10.180.80">
    <property type="entry name" value="Uncharacterised protein PF07063, DUF1338"/>
    <property type="match status" value="2"/>
</dbReference>
<comment type="cofactor">
    <cofactor evidence="1">
        <name>Fe(2+)</name>
        <dbReference type="ChEBI" id="CHEBI:29033"/>
    </cofactor>
</comment>
<keyword evidence="10" id="KW-1185">Reference proteome</keyword>
<keyword evidence="4" id="KW-0408">Iron</keyword>
<keyword evidence="2" id="KW-0223">Dioxygenase</keyword>
<dbReference type="GO" id="GO:0051213">
    <property type="term" value="F:dioxygenase activity"/>
    <property type="evidence" value="ECO:0007669"/>
    <property type="project" value="UniProtKB-KW"/>
</dbReference>
<evidence type="ECO:0000256" key="7">
    <source>
        <dbReference type="ARBA" id="ARBA00035034"/>
    </source>
</evidence>
<accession>A0A1Y2B376</accession>
<dbReference type="AlphaFoldDB" id="A0A1Y2B376"/>
<dbReference type="Pfam" id="PF07063">
    <property type="entry name" value="HGLS"/>
    <property type="match status" value="2"/>
</dbReference>
<evidence type="ECO:0000313" key="10">
    <source>
        <dbReference type="Proteomes" id="UP000193986"/>
    </source>
</evidence>
<evidence type="ECO:0000256" key="3">
    <source>
        <dbReference type="ARBA" id="ARBA00023002"/>
    </source>
</evidence>
<dbReference type="EC" id="1.13.11.93" evidence="6"/>
<dbReference type="EMBL" id="MCFC01000028">
    <property type="protein sequence ID" value="ORY29000.1"/>
    <property type="molecule type" value="Genomic_DNA"/>
</dbReference>
<evidence type="ECO:0000256" key="8">
    <source>
        <dbReference type="ARBA" id="ARBA00035045"/>
    </source>
</evidence>
<protein>
    <recommendedName>
        <fullName evidence="7">2-oxoadipate dioxygenase/decarboxylase</fullName>
        <ecNumber evidence="6">1.13.11.93</ecNumber>
    </recommendedName>
    <alternativeName>
        <fullName evidence="8">2-hydroxyglutarate synthase</fullName>
    </alternativeName>
</protein>
<organism evidence="9 10">
    <name type="scientific">Naematelia encephala</name>
    <dbReference type="NCBI Taxonomy" id="71784"/>
    <lineage>
        <taxon>Eukaryota</taxon>
        <taxon>Fungi</taxon>
        <taxon>Dikarya</taxon>
        <taxon>Basidiomycota</taxon>
        <taxon>Agaricomycotina</taxon>
        <taxon>Tremellomycetes</taxon>
        <taxon>Tremellales</taxon>
        <taxon>Naemateliaceae</taxon>
        <taxon>Naematelia</taxon>
    </lineage>
</organism>
<dbReference type="SMART" id="SM01150">
    <property type="entry name" value="DUF1338"/>
    <property type="match status" value="1"/>
</dbReference>
<dbReference type="PANTHER" id="PTHR39479">
    <property type="match status" value="1"/>
</dbReference>
<dbReference type="PANTHER" id="PTHR39479:SF2">
    <property type="entry name" value="2-OXOADIPATE DIOXYGENASE_DECARBOXYLASE"/>
    <property type="match status" value="1"/>
</dbReference>
<sequence>MTVGPMPSEFVDPDELRAEFCSALSKMYRSEVPLYGDLVELVDEINDRADEQESWQISDRLKVERHGAIRLGLPSELHTISRLFRLMGMYPVGYYDLSGCGVPVHATAFRPTTRSSLSKNPFRVFTSLLRPELIPDAKLRDQVLSILSKRDIFHPTTRALISQAETRGGLTRPETNLLVQHALETFKWHEEALVPAETYARMRAVHPLLADIAGFRGPHINHLTPRVLDIDAAQAGMPARGICPKAIIEGPPRRLCPILLRQTSFQALTEHIRFPGGGSEGSHRARFGEIESRGCALTKKGNLICLHPSNPLHSVPLVANQHVGHDLYLSLMAESQRTAPPNESNAAHQTLLHQIFTHRFPDTWTSLRQEGLAFFRYTLITPPQPLSNNTTLDELIDSGNIQAEPIVYEDFLPASAAGIFRSNLGQEQSEHVQKNIEAEEESTRKQFEIALGRPVEDFCDLYQAMESDSLQAVERTLGYRLR</sequence>
<proteinExistence type="inferred from homology"/>
<dbReference type="Proteomes" id="UP000193986">
    <property type="component" value="Unassembled WGS sequence"/>
</dbReference>
<name>A0A1Y2B376_9TREE</name>
<comment type="caution">
    <text evidence="9">The sequence shown here is derived from an EMBL/GenBank/DDBJ whole genome shotgun (WGS) entry which is preliminary data.</text>
</comment>
<evidence type="ECO:0000256" key="5">
    <source>
        <dbReference type="ARBA" id="ARBA00035013"/>
    </source>
</evidence>